<proteinExistence type="predicted"/>
<reference evidence="1" key="1">
    <citation type="submission" date="2019-03" db="EMBL/GenBank/DDBJ databases">
        <title>Single cell metagenomics reveals metabolic interactions within the superorganism composed of flagellate Streblomastix strix and complex community of Bacteroidetes bacteria on its surface.</title>
        <authorList>
            <person name="Treitli S.C."/>
            <person name="Kolisko M."/>
            <person name="Husnik F."/>
            <person name="Keeling P."/>
            <person name="Hampl V."/>
        </authorList>
    </citation>
    <scope>NUCLEOTIDE SEQUENCE</scope>
    <source>
        <strain evidence="1">STM</strain>
    </source>
</reference>
<protein>
    <recommendedName>
        <fullName evidence="2">RloB domain-containing protein</fullName>
    </recommendedName>
</protein>
<dbReference type="Pfam" id="PF13707">
    <property type="entry name" value="RloB"/>
    <property type="match status" value="1"/>
</dbReference>
<evidence type="ECO:0008006" key="2">
    <source>
        <dbReference type="Google" id="ProtNLM"/>
    </source>
</evidence>
<dbReference type="EMBL" id="SNRY01002013">
    <property type="protein sequence ID" value="KAA6327311.1"/>
    <property type="molecule type" value="Genomic_DNA"/>
</dbReference>
<organism evidence="1">
    <name type="scientific">termite gut metagenome</name>
    <dbReference type="NCBI Taxonomy" id="433724"/>
    <lineage>
        <taxon>unclassified sequences</taxon>
        <taxon>metagenomes</taxon>
        <taxon>organismal metagenomes</taxon>
    </lineage>
</organism>
<gene>
    <name evidence="1" type="ORF">EZS27_023696</name>
</gene>
<accession>A0A5J4R2X8</accession>
<dbReference type="InterPro" id="IPR025591">
    <property type="entry name" value="RloB"/>
</dbReference>
<sequence length="324" mass="38415">MSRYSNYSISIICEGTRTEKLFFESIRDEIQTEKNDCVINVYPRNKTEINESNETNRGAYKGRKRQTNKGNKKFEIEEIKGALPLKWIEEGRRHLEDGRANEAWAVFDKDRHPKAKEAFELAEKEINGMKVNIAFSSICFEYYLLLHFECIYRKFDQCEEVNEYARKKQYWKETKKENSTYNIVKDRLQIGFADCAWLRFTSDEKEKDIPVYKRNPYTNVDKLVCKLIGEKEWKYWDTRTPVIVEYEQSHLKMELLPDGSIRFTNEGNHTFIIPENSFSIIDSETGTQICTKGQRCSLLPGQEKIEYWSDWKFSNSIFIHLKSN</sequence>
<dbReference type="AlphaFoldDB" id="A0A5J4R2X8"/>
<evidence type="ECO:0000313" key="1">
    <source>
        <dbReference type="EMBL" id="KAA6327311.1"/>
    </source>
</evidence>
<comment type="caution">
    <text evidence="1">The sequence shown here is derived from an EMBL/GenBank/DDBJ whole genome shotgun (WGS) entry which is preliminary data.</text>
</comment>
<name>A0A5J4R2X8_9ZZZZ</name>